<evidence type="ECO:0000256" key="1">
    <source>
        <dbReference type="SAM" id="MobiDB-lite"/>
    </source>
</evidence>
<feature type="compositionally biased region" description="Polar residues" evidence="1">
    <location>
        <begin position="112"/>
        <end position="124"/>
    </location>
</feature>
<dbReference type="Proteomes" id="UP000053831">
    <property type="component" value="Unassembled WGS sequence"/>
</dbReference>
<comment type="caution">
    <text evidence="2">The sequence shown here is derived from an EMBL/GenBank/DDBJ whole genome shotgun (WGS) entry which is preliminary data.</text>
</comment>
<feature type="compositionally biased region" description="Basic and acidic residues" evidence="1">
    <location>
        <begin position="1"/>
        <end position="10"/>
    </location>
</feature>
<dbReference type="OrthoDB" id="5194044at2759"/>
<evidence type="ECO:0000313" key="3">
    <source>
        <dbReference type="Proteomes" id="UP000053831"/>
    </source>
</evidence>
<name>A0A0N0RTH4_ESCWE</name>
<evidence type="ECO:0000313" key="2">
    <source>
        <dbReference type="EMBL" id="KOS19753.1"/>
    </source>
</evidence>
<keyword evidence="3" id="KW-1185">Reference proteome</keyword>
<feature type="compositionally biased region" description="Low complexity" evidence="1">
    <location>
        <begin position="101"/>
        <end position="111"/>
    </location>
</feature>
<proteinExistence type="predicted"/>
<gene>
    <name evidence="2" type="ORF">ESCO_001161</name>
</gene>
<dbReference type="AlphaFoldDB" id="A0A0N0RTH4"/>
<feature type="region of interest" description="Disordered" evidence="1">
    <location>
        <begin position="1"/>
        <end position="158"/>
    </location>
</feature>
<protein>
    <submittedName>
        <fullName evidence="2">Uncharacterized protein</fullName>
    </submittedName>
</protein>
<sequence>MHDAASDARSPKIPRRPKISGEAPRHAHFQAGAPSSSSSSSFKAAATAGLVPPATSLGGFRINVNSRGRAFPDDRDHPPGIQNNKNTIVGGGIDDDDNDDNGNGNNNVDDGSTSQSKPSGQPESFPQLGAFPSSSADAGQWHTAADPTQSLKPPGFQLPPGLAYLPQYQHHHHPQAAGFSYAAQHPHLVTYPFSPFSPTTSPPHITYVGLQHPQVHTASVMADYQNAAPPPTGVNFQPPVPDTTYGTIPHLYVPRFDGGFVPAAGCVQVCPPSSLQLVPTPQAACTTTIIMPKTQPAVVNQHGYVVAQQPAFAPQPMVGHQQPVMIGAPPVSAPIQPFPAMGMGMSAGGAVPFVAGNIGQPPEVSGLGRTPGEETIRQLNFAHSNKLFEPQEFKPSDDDPSRFYYVREVDGNWTQRNRFTIDHLGDCRWYVTDEGWFYAVRMPN</sequence>
<accession>A0A0N0RTH4</accession>
<organism evidence="2 3">
    <name type="scientific">Escovopsis weberi</name>
    <dbReference type="NCBI Taxonomy" id="150374"/>
    <lineage>
        <taxon>Eukaryota</taxon>
        <taxon>Fungi</taxon>
        <taxon>Dikarya</taxon>
        <taxon>Ascomycota</taxon>
        <taxon>Pezizomycotina</taxon>
        <taxon>Sordariomycetes</taxon>
        <taxon>Hypocreomycetidae</taxon>
        <taxon>Hypocreales</taxon>
        <taxon>Hypocreaceae</taxon>
        <taxon>Escovopsis</taxon>
    </lineage>
</organism>
<reference evidence="2 3" key="1">
    <citation type="submission" date="2015-07" db="EMBL/GenBank/DDBJ databases">
        <title>The genome of the fungus Escovopsis weberi, a specialized disease agent of ant agriculture.</title>
        <authorList>
            <person name="de Man T.J."/>
            <person name="Stajich J.E."/>
            <person name="Kubicek C.P."/>
            <person name="Chenthamara K."/>
            <person name="Atanasova L."/>
            <person name="Druzhinina I.S."/>
            <person name="Birnbaum S."/>
            <person name="Barribeau S.M."/>
            <person name="Teiling C."/>
            <person name="Suen G."/>
            <person name="Currie C."/>
            <person name="Gerardo N.M."/>
        </authorList>
    </citation>
    <scope>NUCLEOTIDE SEQUENCE [LARGE SCALE GENOMIC DNA]</scope>
</reference>
<dbReference type="EMBL" id="LGSR01000020">
    <property type="protein sequence ID" value="KOS19753.1"/>
    <property type="molecule type" value="Genomic_DNA"/>
</dbReference>